<sequence>MARIELESLQKEFGETVAVNDISLSVPDGEFLVLVGPSGCGKSTLLRTISGLESQTSGDISIGDNRVTNVEPKDRGVAMVFQDYALYPHMTARRNMTFGLDSHVSMSDDEIEQAVQDVGETLGIGDLLDRTPDALSGGEKQRVAMGRALLREPDVFLLDEPLSNLDAKLRDQMRAELTQLHERIGTTTIYVTHDQTEAMTLGDRVAVMNDGEIEQVESPQVLYDEPASRFVAEFIGSPQMNFLPVDVEGRSRPTVTTLQRHLTSPFPTPNETSLPATDNAVLGVRPEDLYLAQETEDDSFAGPVEMTVTLHETLGDSVVLHGTVANERIRIRTSQRPNVTAGDTIRVVVDPTRLHLFDSDGDTLAHAAEKMVQTV</sequence>
<evidence type="ECO:0000313" key="15">
    <source>
        <dbReference type="EMBL" id="KAB7514778.1"/>
    </source>
</evidence>
<evidence type="ECO:0000256" key="5">
    <source>
        <dbReference type="ARBA" id="ARBA00022840"/>
    </source>
</evidence>
<dbReference type="Pfam" id="PF00005">
    <property type="entry name" value="ABC_tran"/>
    <property type="match status" value="1"/>
</dbReference>
<dbReference type="EMBL" id="QKKZ01000002">
    <property type="protein sequence ID" value="KAB7514778.1"/>
    <property type="molecule type" value="Genomic_DNA"/>
</dbReference>
<dbReference type="SMART" id="SM00382">
    <property type="entry name" value="AAA"/>
    <property type="match status" value="1"/>
</dbReference>
<evidence type="ECO:0000256" key="2">
    <source>
        <dbReference type="ARBA" id="ARBA00022448"/>
    </source>
</evidence>
<comment type="catalytic activity">
    <reaction evidence="9">
        <text>L-arabinose(out) + ATP + H2O = L-arabinose(in) + ADP + phosphate + H(+)</text>
        <dbReference type="Rhea" id="RHEA:30007"/>
        <dbReference type="ChEBI" id="CHEBI:15377"/>
        <dbReference type="ChEBI" id="CHEBI:15378"/>
        <dbReference type="ChEBI" id="CHEBI:17535"/>
        <dbReference type="ChEBI" id="CHEBI:30616"/>
        <dbReference type="ChEBI" id="CHEBI:43474"/>
        <dbReference type="ChEBI" id="CHEBI:456216"/>
        <dbReference type="EC" id="7.5.2.13"/>
    </reaction>
    <physiologicalReaction direction="left-to-right" evidence="9">
        <dbReference type="Rhea" id="RHEA:30008"/>
    </physiologicalReaction>
</comment>
<dbReference type="GO" id="GO:0008643">
    <property type="term" value="P:carbohydrate transport"/>
    <property type="evidence" value="ECO:0007669"/>
    <property type="project" value="InterPro"/>
</dbReference>
<dbReference type="EMBL" id="QJOW01000001">
    <property type="protein sequence ID" value="KAB7518090.1"/>
    <property type="molecule type" value="Genomic_DNA"/>
</dbReference>
<dbReference type="EMBL" id="QMDY01000002">
    <property type="protein sequence ID" value="KAB7519336.1"/>
    <property type="molecule type" value="Genomic_DNA"/>
</dbReference>
<comment type="subunit">
    <text evidence="12">The complex is composed of two ATP-binding proteins (XacJ and XacK), two transmembrane proteins (XacH and XacI) and a solute-binding protein (XacG).</text>
</comment>
<evidence type="ECO:0000313" key="20">
    <source>
        <dbReference type="Proteomes" id="UP000326865"/>
    </source>
</evidence>
<reference evidence="18 19" key="1">
    <citation type="submission" date="2019-10" db="EMBL/GenBank/DDBJ databases">
        <title>Unraveling microbial dark matter from salterns through culturing: the case of the genus Halosegnis.</title>
        <authorList>
            <person name="Duran-Viseras A."/>
            <person name="Andrei A.-S."/>
            <person name="Vera-Gargallo B."/>
            <person name="Ghai R."/>
            <person name="Sanchez-Porro C."/>
            <person name="Ventosa A."/>
        </authorList>
    </citation>
    <scope>NUCLEOTIDE SEQUENCE [LARGE SCALE GENOMIC DNA]</scope>
    <source>
        <strain evidence="16 19">F17-44</strain>
        <strain evidence="15 20">F18-79</strain>
        <strain evidence="17 18">F19-13</strain>
    </source>
</reference>
<dbReference type="Gene3D" id="2.40.50.100">
    <property type="match status" value="1"/>
</dbReference>
<dbReference type="InterPro" id="IPR003593">
    <property type="entry name" value="AAA+_ATPase"/>
</dbReference>
<dbReference type="InterPro" id="IPR027417">
    <property type="entry name" value="P-loop_NTPase"/>
</dbReference>
<evidence type="ECO:0000313" key="18">
    <source>
        <dbReference type="Proteomes" id="UP000326207"/>
    </source>
</evidence>
<evidence type="ECO:0000313" key="19">
    <source>
        <dbReference type="Proteomes" id="UP000326302"/>
    </source>
</evidence>
<comment type="function">
    <text evidence="10">Part of the ABC transporter complex XacGHIJK involved in the uptake of xylose and arabinose. Responsible for energy coupling to the transport system.</text>
</comment>
<dbReference type="InterPro" id="IPR047641">
    <property type="entry name" value="ABC_transpr_MalK/UgpC-like"/>
</dbReference>
<evidence type="ECO:0000256" key="1">
    <source>
        <dbReference type="ARBA" id="ARBA00004202"/>
    </source>
</evidence>
<dbReference type="InterPro" id="IPR017871">
    <property type="entry name" value="ABC_transporter-like_CS"/>
</dbReference>
<dbReference type="Proteomes" id="UP000326865">
    <property type="component" value="Unassembled WGS sequence"/>
</dbReference>
<keyword evidence="4" id="KW-0547">Nucleotide-binding</keyword>
<dbReference type="GO" id="GO:0055052">
    <property type="term" value="C:ATP-binding cassette (ABC) transporter complex, substrate-binding subunit-containing"/>
    <property type="evidence" value="ECO:0007669"/>
    <property type="project" value="TreeGrafter"/>
</dbReference>
<dbReference type="GO" id="GO:0005524">
    <property type="term" value="F:ATP binding"/>
    <property type="evidence" value="ECO:0007669"/>
    <property type="project" value="UniProtKB-KW"/>
</dbReference>
<proteinExistence type="inferred from homology"/>
<dbReference type="Pfam" id="PF08402">
    <property type="entry name" value="TOBE_2"/>
    <property type="match status" value="1"/>
</dbReference>
<evidence type="ECO:0000313" key="16">
    <source>
        <dbReference type="EMBL" id="KAB7518090.1"/>
    </source>
</evidence>
<dbReference type="InterPro" id="IPR008995">
    <property type="entry name" value="Mo/tungstate-bd_C_term_dom"/>
</dbReference>
<dbReference type="Gene3D" id="2.40.50.140">
    <property type="entry name" value="Nucleic acid-binding proteins"/>
    <property type="match status" value="1"/>
</dbReference>
<dbReference type="OrthoDB" id="18368at2157"/>
<gene>
    <name evidence="15" type="primary">ugpC</name>
    <name evidence="15" type="ORF">DM867_06595</name>
    <name evidence="16" type="ORF">DMP03_01615</name>
    <name evidence="17" type="ORF">DP108_04320</name>
</gene>
<comment type="caution">
    <text evidence="15">The sequence shown here is derived from an EMBL/GenBank/DDBJ whole genome shotgun (WGS) entry which is preliminary data.</text>
</comment>
<comment type="subcellular location">
    <subcellularLocation>
        <location evidence="1">Cell membrane</location>
        <topology evidence="1">Peripheral membrane protein</topology>
    </subcellularLocation>
</comment>
<dbReference type="NCBIfam" id="NF008653">
    <property type="entry name" value="PRK11650.1"/>
    <property type="match status" value="1"/>
</dbReference>
<evidence type="ECO:0000256" key="10">
    <source>
        <dbReference type="ARBA" id="ARBA00053454"/>
    </source>
</evidence>
<protein>
    <recommendedName>
        <fullName evidence="13">ABC-type D-xylose/L-arabinose transporter</fullName>
        <ecNumber evidence="13">7.5.2.13</ecNumber>
    </recommendedName>
</protein>
<dbReference type="PROSITE" id="PS00211">
    <property type="entry name" value="ABC_TRANSPORTER_1"/>
    <property type="match status" value="1"/>
</dbReference>
<feature type="domain" description="ABC transporter" evidence="14">
    <location>
        <begin position="4"/>
        <end position="235"/>
    </location>
</feature>
<evidence type="ECO:0000256" key="4">
    <source>
        <dbReference type="ARBA" id="ARBA00022741"/>
    </source>
</evidence>
<keyword evidence="20" id="KW-1185">Reference proteome</keyword>
<evidence type="ECO:0000259" key="14">
    <source>
        <dbReference type="PROSITE" id="PS50893"/>
    </source>
</evidence>
<keyword evidence="7" id="KW-0472">Membrane</keyword>
<evidence type="ECO:0000256" key="6">
    <source>
        <dbReference type="ARBA" id="ARBA00022967"/>
    </source>
</evidence>
<keyword evidence="6" id="KW-1278">Translocase</keyword>
<keyword evidence="5 15" id="KW-0067">ATP-binding</keyword>
<evidence type="ECO:0000256" key="3">
    <source>
        <dbReference type="ARBA" id="ARBA00022475"/>
    </source>
</evidence>
<dbReference type="CDD" id="cd03301">
    <property type="entry name" value="ABC_MalK_N"/>
    <property type="match status" value="1"/>
</dbReference>
<dbReference type="InterPro" id="IPR013611">
    <property type="entry name" value="Transp-assoc_OB_typ2"/>
</dbReference>
<dbReference type="SUPFAM" id="SSF50331">
    <property type="entry name" value="MOP-like"/>
    <property type="match status" value="1"/>
</dbReference>
<evidence type="ECO:0000256" key="8">
    <source>
        <dbReference type="ARBA" id="ARBA00050355"/>
    </source>
</evidence>
<evidence type="ECO:0000256" key="13">
    <source>
        <dbReference type="ARBA" id="ARBA00066315"/>
    </source>
</evidence>
<organism evidence="15 20">
    <name type="scientific">Halosegnis rubeus</name>
    <dbReference type="NCBI Taxonomy" id="2212850"/>
    <lineage>
        <taxon>Archaea</taxon>
        <taxon>Methanobacteriati</taxon>
        <taxon>Methanobacteriota</taxon>
        <taxon>Stenosarchaea group</taxon>
        <taxon>Halobacteria</taxon>
        <taxon>Halobacteriales</taxon>
        <taxon>Natronomonadaceae</taxon>
        <taxon>Halosegnis</taxon>
    </lineage>
</organism>
<dbReference type="Proteomes" id="UP000326302">
    <property type="component" value="Unassembled WGS sequence"/>
</dbReference>
<evidence type="ECO:0000313" key="17">
    <source>
        <dbReference type="EMBL" id="KAB7519336.1"/>
    </source>
</evidence>
<evidence type="ECO:0000256" key="9">
    <source>
        <dbReference type="ARBA" id="ARBA00051890"/>
    </source>
</evidence>
<dbReference type="FunFam" id="3.40.50.300:FF:000042">
    <property type="entry name" value="Maltose/maltodextrin ABC transporter, ATP-binding protein"/>
    <property type="match status" value="1"/>
</dbReference>
<evidence type="ECO:0000256" key="11">
    <source>
        <dbReference type="ARBA" id="ARBA00061029"/>
    </source>
</evidence>
<evidence type="ECO:0000256" key="12">
    <source>
        <dbReference type="ARBA" id="ARBA00065962"/>
    </source>
</evidence>
<name>A0A5N5U8F3_9EURY</name>
<dbReference type="SUPFAM" id="SSF52540">
    <property type="entry name" value="P-loop containing nucleoside triphosphate hydrolases"/>
    <property type="match status" value="1"/>
</dbReference>
<dbReference type="RefSeq" id="WP_152118990.1">
    <property type="nucleotide sequence ID" value="NZ_QJOW01000001.1"/>
</dbReference>
<dbReference type="InterPro" id="IPR012340">
    <property type="entry name" value="NA-bd_OB-fold"/>
</dbReference>
<accession>A0A5N5U8F3</accession>
<dbReference type="PANTHER" id="PTHR43875">
    <property type="entry name" value="MALTODEXTRIN IMPORT ATP-BINDING PROTEIN MSMX"/>
    <property type="match status" value="1"/>
</dbReference>
<dbReference type="EC" id="7.5.2.13" evidence="13"/>
<comment type="similarity">
    <text evidence="11">Belongs to the ABC transporter superfamily. Carbohydrate uptake transporter-1 (CUT1) (TC 3.A.1.1) family.</text>
</comment>
<dbReference type="Proteomes" id="UP000326207">
    <property type="component" value="Unassembled WGS sequence"/>
</dbReference>
<dbReference type="PANTHER" id="PTHR43875:SF15">
    <property type="entry name" value="TREHALOSE IMPORT ATP-BINDING PROTEIN SUGC"/>
    <property type="match status" value="1"/>
</dbReference>
<accession>A0A5N5UNQ5</accession>
<dbReference type="GO" id="GO:0016887">
    <property type="term" value="F:ATP hydrolysis activity"/>
    <property type="evidence" value="ECO:0007669"/>
    <property type="project" value="InterPro"/>
</dbReference>
<dbReference type="InterPro" id="IPR015855">
    <property type="entry name" value="ABC_transpr_MalK-like"/>
</dbReference>
<evidence type="ECO:0000256" key="7">
    <source>
        <dbReference type="ARBA" id="ARBA00023136"/>
    </source>
</evidence>
<dbReference type="Gene3D" id="3.40.50.300">
    <property type="entry name" value="P-loop containing nucleotide triphosphate hydrolases"/>
    <property type="match status" value="1"/>
</dbReference>
<dbReference type="InterPro" id="IPR003439">
    <property type="entry name" value="ABC_transporter-like_ATP-bd"/>
</dbReference>
<dbReference type="GO" id="GO:0140359">
    <property type="term" value="F:ABC-type transporter activity"/>
    <property type="evidence" value="ECO:0007669"/>
    <property type="project" value="InterPro"/>
</dbReference>
<accession>A0A5N5UIL1</accession>
<keyword evidence="3" id="KW-1003">Cell membrane</keyword>
<dbReference type="AlphaFoldDB" id="A0A5N5U8F3"/>
<keyword evidence="2" id="KW-0813">Transport</keyword>
<comment type="catalytic activity">
    <reaction evidence="8">
        <text>D-xylose(out) + ATP + H2O = D-xylose(in) + ADP + phosphate + H(+)</text>
        <dbReference type="Rhea" id="RHEA:29899"/>
        <dbReference type="ChEBI" id="CHEBI:15377"/>
        <dbReference type="ChEBI" id="CHEBI:15378"/>
        <dbReference type="ChEBI" id="CHEBI:30616"/>
        <dbReference type="ChEBI" id="CHEBI:43474"/>
        <dbReference type="ChEBI" id="CHEBI:53455"/>
        <dbReference type="ChEBI" id="CHEBI:456216"/>
        <dbReference type="EC" id="7.5.2.13"/>
    </reaction>
    <physiologicalReaction direction="left-to-right" evidence="8">
        <dbReference type="Rhea" id="RHEA:29900"/>
    </physiologicalReaction>
</comment>
<dbReference type="PROSITE" id="PS50893">
    <property type="entry name" value="ABC_TRANSPORTER_2"/>
    <property type="match status" value="1"/>
</dbReference>